<dbReference type="AlphaFoldDB" id="A0A3S9AC49"/>
<dbReference type="KEGG" id="palb:EJC50_29200"/>
<dbReference type="InterPro" id="IPR050445">
    <property type="entry name" value="Bact_polysacc_biosynth/exp"/>
</dbReference>
<proteinExistence type="inferred from homology"/>
<evidence type="ECO:0000256" key="6">
    <source>
        <dbReference type="ARBA" id="ARBA00023136"/>
    </source>
</evidence>
<evidence type="ECO:0000259" key="8">
    <source>
        <dbReference type="Pfam" id="PF02706"/>
    </source>
</evidence>
<dbReference type="InterPro" id="IPR003856">
    <property type="entry name" value="LPS_length_determ_N"/>
</dbReference>
<dbReference type="PANTHER" id="PTHR32309:SF13">
    <property type="entry name" value="FERRIC ENTEROBACTIN TRANSPORT PROTEIN FEPE"/>
    <property type="match status" value="1"/>
</dbReference>
<dbReference type="GO" id="GO:0005886">
    <property type="term" value="C:plasma membrane"/>
    <property type="evidence" value="ECO:0007669"/>
    <property type="project" value="UniProtKB-SubCell"/>
</dbReference>
<feature type="transmembrane region" description="Helical" evidence="7">
    <location>
        <begin position="168"/>
        <end position="189"/>
    </location>
</feature>
<evidence type="ECO:0000256" key="4">
    <source>
        <dbReference type="ARBA" id="ARBA00022692"/>
    </source>
</evidence>
<sequence length="213" mass="23325">MAIQLFSSVRRHIVIFLLVVIVCGGGGAGITYVIPPLYQAEASIVANFNETDQSSDSKYNDILVNQMLMQTYEGVVKSHSIAKVAKDKLKSSESPKDLLGQIEVKSNPGTLILTIYARYNNPRSAVDIANAFAEAFVENGPSIVKNANITILDKAVYENSLNSVRPKLFIVAASVFMGIILGLSFSLLLERKKLKKSLKKSYNIPATLKREMA</sequence>
<feature type="domain" description="Polysaccharide chain length determinant N-terminal" evidence="8">
    <location>
        <begin position="4"/>
        <end position="86"/>
    </location>
</feature>
<evidence type="ECO:0000256" key="5">
    <source>
        <dbReference type="ARBA" id="ARBA00022989"/>
    </source>
</evidence>
<protein>
    <recommendedName>
        <fullName evidence="8">Polysaccharide chain length determinant N-terminal domain-containing protein</fullName>
    </recommendedName>
</protein>
<evidence type="ECO:0000313" key="10">
    <source>
        <dbReference type="Proteomes" id="UP000272528"/>
    </source>
</evidence>
<dbReference type="Proteomes" id="UP000272528">
    <property type="component" value="Chromosome"/>
</dbReference>
<evidence type="ECO:0000256" key="3">
    <source>
        <dbReference type="ARBA" id="ARBA00022475"/>
    </source>
</evidence>
<reference evidence="10" key="1">
    <citation type="submission" date="2018-12" db="EMBL/GenBank/DDBJ databases">
        <title>Genome sequence of Peanibacillus sp.</title>
        <authorList>
            <person name="Subramani G."/>
            <person name="Srinivasan S."/>
            <person name="Kim M.K."/>
        </authorList>
    </citation>
    <scope>NUCLEOTIDE SEQUENCE [LARGE SCALE GENOMIC DNA]</scope>
    <source>
        <strain evidence="10">18JY67-1</strain>
    </source>
</reference>
<evidence type="ECO:0000256" key="7">
    <source>
        <dbReference type="SAM" id="Phobius"/>
    </source>
</evidence>
<dbReference type="PANTHER" id="PTHR32309">
    <property type="entry name" value="TYROSINE-PROTEIN KINASE"/>
    <property type="match status" value="1"/>
</dbReference>
<keyword evidence="3" id="KW-1003">Cell membrane</keyword>
<evidence type="ECO:0000256" key="1">
    <source>
        <dbReference type="ARBA" id="ARBA00004651"/>
    </source>
</evidence>
<evidence type="ECO:0000313" key="9">
    <source>
        <dbReference type="EMBL" id="AZN43313.1"/>
    </source>
</evidence>
<accession>A0A3S9AC49</accession>
<gene>
    <name evidence="9" type="ORF">EJC50_29200</name>
</gene>
<evidence type="ECO:0000256" key="2">
    <source>
        <dbReference type="ARBA" id="ARBA00006683"/>
    </source>
</evidence>
<dbReference type="Pfam" id="PF02706">
    <property type="entry name" value="Wzz"/>
    <property type="match status" value="1"/>
</dbReference>
<dbReference type="OrthoDB" id="2360475at2"/>
<keyword evidence="5 7" id="KW-1133">Transmembrane helix</keyword>
<dbReference type="RefSeq" id="WP_126019736.1">
    <property type="nucleotide sequence ID" value="NZ_CP034437.1"/>
</dbReference>
<name>A0A3S9AC49_9BACL</name>
<keyword evidence="10" id="KW-1185">Reference proteome</keyword>
<dbReference type="EMBL" id="CP034437">
    <property type="protein sequence ID" value="AZN43313.1"/>
    <property type="molecule type" value="Genomic_DNA"/>
</dbReference>
<feature type="transmembrane region" description="Helical" evidence="7">
    <location>
        <begin position="12"/>
        <end position="34"/>
    </location>
</feature>
<keyword evidence="6 7" id="KW-0472">Membrane</keyword>
<keyword evidence="4 7" id="KW-0812">Transmembrane</keyword>
<organism evidence="9 10">
    <name type="scientific">Paenibacillus albus</name>
    <dbReference type="NCBI Taxonomy" id="2495582"/>
    <lineage>
        <taxon>Bacteria</taxon>
        <taxon>Bacillati</taxon>
        <taxon>Bacillota</taxon>
        <taxon>Bacilli</taxon>
        <taxon>Bacillales</taxon>
        <taxon>Paenibacillaceae</taxon>
        <taxon>Paenibacillus</taxon>
    </lineage>
</organism>
<dbReference type="GO" id="GO:0004713">
    <property type="term" value="F:protein tyrosine kinase activity"/>
    <property type="evidence" value="ECO:0007669"/>
    <property type="project" value="TreeGrafter"/>
</dbReference>
<comment type="similarity">
    <text evidence="2">Belongs to the CpsC/CapA family.</text>
</comment>
<comment type="subcellular location">
    <subcellularLocation>
        <location evidence="1">Cell membrane</location>
        <topology evidence="1">Multi-pass membrane protein</topology>
    </subcellularLocation>
</comment>